<dbReference type="KEGG" id="baus:BAnh1_02770"/>
<evidence type="ECO:0000313" key="2">
    <source>
        <dbReference type="Proteomes" id="UP000011729"/>
    </source>
</evidence>
<proteinExistence type="predicted"/>
<evidence type="ECO:0008006" key="3">
    <source>
        <dbReference type="Google" id="ProtNLM"/>
    </source>
</evidence>
<dbReference type="EMBL" id="CP003123">
    <property type="protein sequence ID" value="AGF74160.1"/>
    <property type="molecule type" value="Genomic_DNA"/>
</dbReference>
<dbReference type="PATRIC" id="fig|1094489.3.peg.341"/>
<reference evidence="1 2" key="1">
    <citation type="journal article" date="2013" name="PLoS Genet.">
        <title>A gene transfer agent and a dynamic repertoire of secretion systems hold the keys to the explosive radiation of the emerging pathogen Bartonella.</title>
        <authorList>
            <person name="Guy L."/>
            <person name="Nystedt B."/>
            <person name="Toft C."/>
            <person name="Zaremba-Niedzwiedzka K."/>
            <person name="Berglund E.C."/>
            <person name="Granberg F."/>
            <person name="Naslund K."/>
            <person name="Eriksson A.S."/>
            <person name="Andersson S.G."/>
        </authorList>
    </citation>
    <scope>NUCLEOTIDE SEQUENCE [LARGE SCALE GENOMIC DNA]</scope>
    <source>
        <strain evidence="1 2">Aust/NH1</strain>
    </source>
</reference>
<dbReference type="Pfam" id="PF07598">
    <property type="entry name" value="DUF1561"/>
    <property type="match status" value="1"/>
</dbReference>
<organism evidence="1 2">
    <name type="scientific">Bartonella australis (strain Aust/NH1)</name>
    <dbReference type="NCBI Taxonomy" id="1094489"/>
    <lineage>
        <taxon>Bacteria</taxon>
        <taxon>Pseudomonadati</taxon>
        <taxon>Pseudomonadota</taxon>
        <taxon>Alphaproteobacteria</taxon>
        <taxon>Hyphomicrobiales</taxon>
        <taxon>Bartonellaceae</taxon>
        <taxon>Bartonella</taxon>
    </lineage>
</organism>
<dbReference type="STRING" id="1094489.BAnh1_02770"/>
<dbReference type="AlphaFoldDB" id="M1P2V9"/>
<dbReference type="RefSeq" id="WP_015397669.1">
    <property type="nucleotide sequence ID" value="NC_020300.1"/>
</dbReference>
<dbReference type="HOGENOM" id="CLU_036280_0_0_5"/>
<dbReference type="Proteomes" id="UP000011729">
    <property type="component" value="Chromosome"/>
</dbReference>
<protein>
    <recommendedName>
        <fullName evidence="3">PF07598 family protein</fullName>
    </recommendedName>
</protein>
<keyword evidence="2" id="KW-1185">Reference proteome</keyword>
<gene>
    <name evidence="1" type="ordered locus">BAnh1_02770</name>
</gene>
<accession>M1P2V9</accession>
<dbReference type="eggNOG" id="ENOG5033RPQ">
    <property type="taxonomic scope" value="Bacteria"/>
</dbReference>
<sequence>MKHSEVLLINFDLGSWRLMEKTSLRFLSFFFAFLLSLNSLLAAPIHQKPTDKPIDKPIRVKVHNGWEYCYTPAFVDGESYVYLDNCSSSSVQAARYDVFQRVAWKVKNVWLCMTAPNSVTGVGRRATADWDYIRLRPCVINDANQRWIIKGRVLYTADEKFRVKDHKWYAYISKNKGDYYDHTLSSTMDTWIDTIATPGNMSFKTSLGWKFTGTSGFNIYYISDDGSKPEIFDLYYNPENGHIARYFPSAGLLSCMASQQSPSEDWNWVKWLYCNDNISSTKDRGYWNVSFLVGREGLLLDRGGNILRVTQYGSNWGIPYTVKPDYIKKDTQNSPKSEFVLSYDIERWNRYATANMEDTLPYCPAPGKKQDVSRSKQRVKRTLPSDFQLSDEWIQRLHAIMLTRTGAIPNVGICGVCLLHAFQMMAELRDRFPDPPRPRGYFFDITPNTDPIASLQRRYPSLHRALELALTLYGISTTPRERIEVTRVRGVAAIAQIILPAVDWTPSNITTDRASMLGAIRRLLMAPPGTMWLGLSTHIIPGGGENGHAFPILRSSRGLIMIQTNAPDDLPTFSRLLGEVSDPDAILSRIIELNGLPITTFAAVRMSEIAAQPLNVIISQNNCSGEGEGRRGSREPPRSSFVSQCISGRCTLL</sequence>
<evidence type="ECO:0000313" key="1">
    <source>
        <dbReference type="EMBL" id="AGF74160.1"/>
    </source>
</evidence>
<name>M1P2V9_BARAA</name>
<dbReference type="InterPro" id="IPR011455">
    <property type="entry name" value="DUF1561"/>
</dbReference>